<dbReference type="RefSeq" id="WP_204865114.1">
    <property type="nucleotide sequence ID" value="NZ_CABFMA010000005.1"/>
</dbReference>
<accession>A0ABS6Y7H5</accession>
<proteinExistence type="predicted"/>
<comment type="caution">
    <text evidence="1">The sequence shown here is derived from an EMBL/GenBank/DDBJ whole genome shotgun (WGS) entry which is preliminary data.</text>
</comment>
<organism evidence="1 2">
    <name type="scientific">Prevotella melaninogenica</name>
    <dbReference type="NCBI Taxonomy" id="28132"/>
    <lineage>
        <taxon>Bacteria</taxon>
        <taxon>Pseudomonadati</taxon>
        <taxon>Bacteroidota</taxon>
        <taxon>Bacteroidia</taxon>
        <taxon>Bacteroidales</taxon>
        <taxon>Prevotellaceae</taxon>
        <taxon>Prevotella</taxon>
    </lineage>
</organism>
<dbReference type="EMBL" id="JAHXCP010000023">
    <property type="protein sequence ID" value="MBW4755458.1"/>
    <property type="molecule type" value="Genomic_DNA"/>
</dbReference>
<reference evidence="1 2" key="1">
    <citation type="submission" date="2021-07" db="EMBL/GenBank/DDBJ databases">
        <title>Genomic diversity and antimicrobial resistance of Prevotella spp. isolated from chronic lung disease airways.</title>
        <authorList>
            <person name="Webb K.A."/>
            <person name="Olagoke O.S."/>
            <person name="Baird T."/>
            <person name="Neill J."/>
            <person name="Pham A."/>
            <person name="Wells T.J."/>
            <person name="Ramsay K.A."/>
            <person name="Bell S.C."/>
            <person name="Sarovich D.S."/>
            <person name="Price E.P."/>
        </authorList>
    </citation>
    <scope>NUCLEOTIDE SEQUENCE [LARGE SCALE GENOMIC DNA]</scope>
    <source>
        <strain evidence="1 2">SCHI0027.S.6</strain>
    </source>
</reference>
<name>A0ABS6Y7H5_9BACT</name>
<dbReference type="Proteomes" id="UP000812077">
    <property type="component" value="Unassembled WGS sequence"/>
</dbReference>
<evidence type="ECO:0000313" key="2">
    <source>
        <dbReference type="Proteomes" id="UP000812077"/>
    </source>
</evidence>
<keyword evidence="2" id="KW-1185">Reference proteome</keyword>
<gene>
    <name evidence="1" type="ORF">KZO77_10550</name>
</gene>
<evidence type="ECO:0000313" key="1">
    <source>
        <dbReference type="EMBL" id="MBW4755458.1"/>
    </source>
</evidence>
<protein>
    <submittedName>
        <fullName evidence="1">Uncharacterized protein</fullName>
    </submittedName>
</protein>
<sequence length="122" mass="14667">MEAKKIDTKEMVGEAQQTKKKRNLIIKTDYQLWEYLFRDQPKKRKRHTKAEAFYDLIKRQREALLIQDETYLTSTVSDFMEQWTWSRQNVNFFLDELEKIGAITLERGNKTIKFQISNASLE</sequence>